<dbReference type="Gene3D" id="3.40.50.11040">
    <property type="match status" value="1"/>
</dbReference>
<dbReference type="Pfam" id="PF13718">
    <property type="entry name" value="GNAT_acetyltr_2"/>
    <property type="match status" value="2"/>
</dbReference>
<dbReference type="SUPFAM" id="SSF52540">
    <property type="entry name" value="P-loop containing nucleoside triphosphate hydrolases"/>
    <property type="match status" value="1"/>
</dbReference>
<evidence type="ECO:0000256" key="7">
    <source>
        <dbReference type="ARBA" id="ARBA00022884"/>
    </source>
</evidence>
<evidence type="ECO:0000256" key="3">
    <source>
        <dbReference type="ARBA" id="ARBA00022679"/>
    </source>
</evidence>
<dbReference type="Proteomes" id="UP000748752">
    <property type="component" value="Unassembled WGS sequence"/>
</dbReference>
<evidence type="ECO:0000256" key="5">
    <source>
        <dbReference type="ARBA" id="ARBA00022741"/>
    </source>
</evidence>
<evidence type="ECO:0000259" key="13">
    <source>
        <dbReference type="Pfam" id="PF13718"/>
    </source>
</evidence>
<reference evidence="15 16" key="1">
    <citation type="journal article" date="2020" name="Microorganisms">
        <title>Osmotic Adaptation and Compatible Solute Biosynthesis of Phototrophic Bacteria as Revealed from Genome Analyses.</title>
        <authorList>
            <person name="Imhoff J.F."/>
            <person name="Rahn T."/>
            <person name="Kunzel S."/>
            <person name="Keller A."/>
            <person name="Neulinger S.C."/>
        </authorList>
    </citation>
    <scope>NUCLEOTIDE SEQUENCE [LARGE SCALE GENOMIC DNA]</scope>
    <source>
        <strain evidence="15 16">DSM 6210</strain>
    </source>
</reference>
<dbReference type="Pfam" id="PF17176">
    <property type="entry name" value="tRNA_bind_3"/>
    <property type="match status" value="1"/>
</dbReference>
<dbReference type="InterPro" id="IPR013562">
    <property type="entry name" value="TmcA/NAT10_N"/>
</dbReference>
<evidence type="ECO:0000256" key="6">
    <source>
        <dbReference type="ARBA" id="ARBA00022840"/>
    </source>
</evidence>
<dbReference type="InterPro" id="IPR032672">
    <property type="entry name" value="TmcA/NAT10/Kre33"/>
</dbReference>
<keyword evidence="7 9" id="KW-0694">RNA-binding</keyword>
<evidence type="ECO:0000256" key="9">
    <source>
        <dbReference type="HAMAP-Rule" id="MF_01886"/>
    </source>
</evidence>
<dbReference type="Pfam" id="PF08351">
    <property type="entry name" value="TmcA_N"/>
    <property type="match status" value="1"/>
</dbReference>
<keyword evidence="3 9" id="KW-0808">Transferase</keyword>
<feature type="domain" description="TcmA/NAT10 helicase" evidence="11">
    <location>
        <begin position="151"/>
        <end position="301"/>
    </location>
</feature>
<feature type="region of interest" description="Disordered" evidence="10">
    <location>
        <begin position="108"/>
        <end position="129"/>
    </location>
</feature>
<feature type="domain" description="N-acetyltransferase" evidence="13">
    <location>
        <begin position="461"/>
        <end position="508"/>
    </location>
</feature>
<evidence type="ECO:0000259" key="11">
    <source>
        <dbReference type="Pfam" id="PF05127"/>
    </source>
</evidence>
<dbReference type="SUPFAM" id="SSF55729">
    <property type="entry name" value="Acyl-CoA N-acyltransferases (Nat)"/>
    <property type="match status" value="1"/>
</dbReference>
<keyword evidence="2 9" id="KW-0820">tRNA-binding</keyword>
<sequence>MVDAWAGLDLDALGAAAGTLRGGGLLVLLTPPPADWPRWTDPAPERCASFPHGAAAVTGRLIRRLCGLLDASLAVRRVDGPAVSADAPSPAADTAGHGLSLSVLRSAPRATPTATGPTSDHAQTEAATPDQAEAVAAILATANGRSQRPLVITADRGRGKSGAMGLAAARLQADGGKTILLTAPRRAAAEAVLRHAGDAAPRFLPPDALLAETPPADLLLVDEAAAIPAPLLSRMLERYPRVVFATTVHGYEGTGRGFEVRFRAVLARLRPGWRALRLSQPIRWAPGDPLEALLDRALLLDAEPAADADAEAALATAGPADIRFETPERDALAADEPRLRQAFGLLVLGHYQTRPSDLRQLLDAPGIAVHWLRAGETLLAVAVSGREGRLPADLHEPIFTGRRRPRGHLLPQTLSAHAGLLDAPGLDCRRILRIAVHPAVQRRGLGRRLLADLASAGADEGADLLGASFGATPELIGFWRGCDLVPVHIGSRRNAASGAHAAVVLRALTAAGGAVLQLGRQRLVPRLAVLLAGPLRDLEPAVVAELLAAAPSASVQLDDLELRELHAFANADRGLDATRPALHRLLQAVLPGEPAADIISRAQRHALIACVLQHADPSDCAARLGCSGAAAVVAELRTATAALLAAGGRQPSPD</sequence>
<gene>
    <name evidence="9" type="primary">tmcA</name>
    <name evidence="15" type="ORF">CKO31_08610</name>
</gene>
<feature type="binding site" evidence="9">
    <location>
        <position position="131"/>
    </location>
    <ligand>
        <name>ATP</name>
        <dbReference type="ChEBI" id="CHEBI:30616"/>
    </ligand>
</feature>
<comment type="caution">
    <text evidence="9">Lacks conserved residue(s) required for the propagation of feature annotation.</text>
</comment>
<evidence type="ECO:0000259" key="14">
    <source>
        <dbReference type="Pfam" id="PF17176"/>
    </source>
</evidence>
<protein>
    <recommendedName>
        <fullName evidence="9">tRNA(Met) cytidine acetyltransferase TmcA</fullName>
        <ecNumber evidence="9">2.3.1.193</ecNumber>
    </recommendedName>
</protein>
<feature type="compositionally biased region" description="Low complexity" evidence="10">
    <location>
        <begin position="108"/>
        <end position="118"/>
    </location>
</feature>
<comment type="function">
    <text evidence="9">Catalyzes the formation of N(4)-acetylcytidine (ac(4)C) at the wobble position of tRNA(Met), by using acetyl-CoA as an acetyl donor and ATP (or GTP).</text>
</comment>
<keyword evidence="4 9" id="KW-0819">tRNA processing</keyword>
<comment type="caution">
    <text evidence="15">The sequence shown here is derived from an EMBL/GenBank/DDBJ whole genome shotgun (WGS) entry which is preliminary data.</text>
</comment>
<feature type="binding site" evidence="9">
    <location>
        <position position="283"/>
    </location>
    <ligand>
        <name>ATP</name>
        <dbReference type="ChEBI" id="CHEBI:30616"/>
    </ligand>
</feature>
<dbReference type="CDD" id="cd04301">
    <property type="entry name" value="NAT_SF"/>
    <property type="match status" value="1"/>
</dbReference>
<dbReference type="InterPro" id="IPR007807">
    <property type="entry name" value="TcmA/NAT10_helicase"/>
</dbReference>
<keyword evidence="8 9" id="KW-0012">Acyltransferase</keyword>
<accession>A0ABS1CFW4</accession>
<evidence type="ECO:0000256" key="4">
    <source>
        <dbReference type="ARBA" id="ARBA00022694"/>
    </source>
</evidence>
<evidence type="ECO:0000256" key="1">
    <source>
        <dbReference type="ARBA" id="ARBA00022490"/>
    </source>
</evidence>
<dbReference type="InterPro" id="IPR000182">
    <property type="entry name" value="GNAT_dom"/>
</dbReference>
<name>A0ABS1CFW4_9GAMM</name>
<keyword evidence="16" id="KW-1185">Reference proteome</keyword>
<dbReference type="InterPro" id="IPR016181">
    <property type="entry name" value="Acyl_CoA_acyltransferase"/>
</dbReference>
<feature type="domain" description="TmcA/NAT10 N-terminal" evidence="12">
    <location>
        <begin position="2"/>
        <end position="71"/>
    </location>
</feature>
<evidence type="ECO:0000313" key="16">
    <source>
        <dbReference type="Proteomes" id="UP000748752"/>
    </source>
</evidence>
<dbReference type="HAMAP" id="MF_01886">
    <property type="entry name" value="tRNA_acetyltr_TmcA"/>
    <property type="match status" value="1"/>
</dbReference>
<dbReference type="PANTHER" id="PTHR10925">
    <property type="entry name" value="N-ACETYLTRANSFERASE 10"/>
    <property type="match status" value="1"/>
</dbReference>
<feature type="domain" description="N-acetyltransferase" evidence="13">
    <location>
        <begin position="343"/>
        <end position="454"/>
    </location>
</feature>
<dbReference type="InterPro" id="IPR027417">
    <property type="entry name" value="P-loop_NTPase"/>
</dbReference>
<comment type="similarity">
    <text evidence="9">Belongs to the TmcA family.</text>
</comment>
<evidence type="ECO:0000313" key="15">
    <source>
        <dbReference type="EMBL" id="MBK1630802.1"/>
    </source>
</evidence>
<comment type="subcellular location">
    <subcellularLocation>
        <location evidence="9">Cytoplasm</location>
    </subcellularLocation>
</comment>
<dbReference type="Gene3D" id="1.20.120.890">
    <property type="entry name" value="tRNA(Met) cytidine acetyltransferase, tail domain"/>
    <property type="match status" value="1"/>
</dbReference>
<dbReference type="Gene3D" id="3.40.50.300">
    <property type="entry name" value="P-loop containing nucleotide triphosphate hydrolases"/>
    <property type="match status" value="1"/>
</dbReference>
<evidence type="ECO:0000256" key="10">
    <source>
        <dbReference type="SAM" id="MobiDB-lite"/>
    </source>
</evidence>
<dbReference type="EMBL" id="NRRV01000016">
    <property type="protein sequence ID" value="MBK1630802.1"/>
    <property type="molecule type" value="Genomic_DNA"/>
</dbReference>
<dbReference type="PANTHER" id="PTHR10925:SF5">
    <property type="entry name" value="RNA CYTIDINE ACETYLTRANSFERASE"/>
    <property type="match status" value="1"/>
</dbReference>
<evidence type="ECO:0000259" key="12">
    <source>
        <dbReference type="Pfam" id="PF08351"/>
    </source>
</evidence>
<organism evidence="15 16">
    <name type="scientific">Thiohalocapsa halophila</name>
    <dbReference type="NCBI Taxonomy" id="69359"/>
    <lineage>
        <taxon>Bacteria</taxon>
        <taxon>Pseudomonadati</taxon>
        <taxon>Pseudomonadota</taxon>
        <taxon>Gammaproteobacteria</taxon>
        <taxon>Chromatiales</taxon>
        <taxon>Chromatiaceae</taxon>
        <taxon>Thiohalocapsa</taxon>
    </lineage>
</organism>
<evidence type="ECO:0000256" key="2">
    <source>
        <dbReference type="ARBA" id="ARBA00022555"/>
    </source>
</evidence>
<feature type="binding site" evidence="9">
    <location>
        <begin position="434"/>
        <end position="436"/>
    </location>
    <ligand>
        <name>acetyl-CoA</name>
        <dbReference type="ChEBI" id="CHEBI:57288"/>
    </ligand>
</feature>
<dbReference type="Gene3D" id="3.40.630.30">
    <property type="match status" value="1"/>
</dbReference>
<feature type="binding site" evidence="9">
    <location>
        <position position="474"/>
    </location>
    <ligand>
        <name>acetyl-CoA</name>
        <dbReference type="ChEBI" id="CHEBI:57288"/>
    </ligand>
</feature>
<keyword evidence="6 9" id="KW-0067">ATP-binding</keyword>
<evidence type="ECO:0000256" key="8">
    <source>
        <dbReference type="ARBA" id="ARBA00023315"/>
    </source>
</evidence>
<keyword evidence="1 9" id="KW-0963">Cytoplasm</keyword>
<proteinExistence type="inferred from homology"/>
<dbReference type="InterPro" id="IPR033442">
    <property type="entry name" value="TmcA_tRNA_bind"/>
</dbReference>
<dbReference type="InterPro" id="IPR038321">
    <property type="entry name" value="TmcA_C_sf"/>
</dbReference>
<keyword evidence="5 9" id="KW-0547">Nucleotide-binding</keyword>
<dbReference type="Pfam" id="PF05127">
    <property type="entry name" value="NAT10_TcmA_helicase"/>
    <property type="match status" value="1"/>
</dbReference>
<dbReference type="EC" id="2.3.1.193" evidence="9"/>
<comment type="catalytic activity">
    <reaction evidence="9">
        <text>cytidine(34) in elongator tRNA(Met) + acetyl-CoA + ATP + H2O = N(4)-acetylcytidine(34) in elongator tRNA(Met) + ADP + phosphate + CoA + H(+)</text>
        <dbReference type="Rhea" id="RHEA:43788"/>
        <dbReference type="Rhea" id="RHEA-COMP:10693"/>
        <dbReference type="Rhea" id="RHEA-COMP:10694"/>
        <dbReference type="ChEBI" id="CHEBI:15377"/>
        <dbReference type="ChEBI" id="CHEBI:15378"/>
        <dbReference type="ChEBI" id="CHEBI:30616"/>
        <dbReference type="ChEBI" id="CHEBI:43474"/>
        <dbReference type="ChEBI" id="CHEBI:57287"/>
        <dbReference type="ChEBI" id="CHEBI:57288"/>
        <dbReference type="ChEBI" id="CHEBI:74900"/>
        <dbReference type="ChEBI" id="CHEBI:82748"/>
        <dbReference type="ChEBI" id="CHEBI:456216"/>
        <dbReference type="EC" id="2.3.1.193"/>
    </reaction>
</comment>
<dbReference type="InterPro" id="IPR024914">
    <property type="entry name" value="tRNA_acetyltr_TmcA"/>
</dbReference>
<feature type="domain" description="tRNA(Met) cytidine acetyltransferase TmcA tRNA-binding" evidence="14">
    <location>
        <begin position="544"/>
        <end position="646"/>
    </location>
</feature>